<protein>
    <submittedName>
        <fullName evidence="1">Uncharacterized protein</fullName>
    </submittedName>
</protein>
<reference evidence="1" key="1">
    <citation type="submission" date="2016-08" db="EMBL/GenBank/DDBJ databases">
        <authorList>
            <person name="Ngugi D.K."/>
            <person name="Miyake S."/>
            <person name="Stingl U."/>
        </authorList>
    </citation>
    <scope>NUCLEOTIDE SEQUENCE</scope>
    <source>
        <strain evidence="1">SCG-B11WGA-EpuloA1</strain>
    </source>
</reference>
<gene>
    <name evidence="1" type="ORF">AN396_06155</name>
</gene>
<proteinExistence type="predicted"/>
<accession>A0ACC8XCL7</accession>
<comment type="caution">
    <text evidence="1">The sequence shown here is derived from an EMBL/GenBank/DDBJ whole genome shotgun (WGS) entry which is preliminary data.</text>
</comment>
<dbReference type="Proteomes" id="UP000188605">
    <property type="component" value="Unassembled WGS sequence"/>
</dbReference>
<evidence type="ECO:0000313" key="1">
    <source>
        <dbReference type="EMBL" id="ONI40388.1"/>
    </source>
</evidence>
<name>A0ACC8XCL7_9FIRM</name>
<organism evidence="1 2">
    <name type="scientific">Candidatus Epulonipiscium fishelsonii</name>
    <dbReference type="NCBI Taxonomy" id="77094"/>
    <lineage>
        <taxon>Bacteria</taxon>
        <taxon>Bacillati</taxon>
        <taxon>Bacillota</taxon>
        <taxon>Clostridia</taxon>
        <taxon>Lachnospirales</taxon>
        <taxon>Lachnospiraceae</taxon>
        <taxon>Candidatus Epulonipiscium</taxon>
    </lineage>
</organism>
<evidence type="ECO:0000313" key="2">
    <source>
        <dbReference type="Proteomes" id="UP000188605"/>
    </source>
</evidence>
<keyword evidence="2" id="KW-1185">Reference proteome</keyword>
<dbReference type="EMBL" id="LJDB01000052">
    <property type="protein sequence ID" value="ONI40388.1"/>
    <property type="molecule type" value="Genomic_DNA"/>
</dbReference>
<sequence length="256" mass="28729">MEDKTILSTKNPIIKNIRLLQEKKSARDQQGLFIVEGIRAVSDLKHKKVQTFIATRNINKDAFCKEETQWIEVSENVFSFISDTKTPQGIMAVVYKEQYSLDKLKYKKNSIFLVVENVQDAGNLGTLIRTAYGFGVEAIFLSSSCVDLYNPKVVRATMGVELPIFTNINISDCIHQLKQKDITICVTDLQTDTYLQNCEFNKGVALVVGNEANGVTEQTKELADKKIKIQMQNNLESLNVSIASAICLYQICIGNC</sequence>